<organism evidence="1 2">
    <name type="scientific">Wickerhamomyces mucosus</name>
    <dbReference type="NCBI Taxonomy" id="1378264"/>
    <lineage>
        <taxon>Eukaryota</taxon>
        <taxon>Fungi</taxon>
        <taxon>Dikarya</taxon>
        <taxon>Ascomycota</taxon>
        <taxon>Saccharomycotina</taxon>
        <taxon>Saccharomycetes</taxon>
        <taxon>Phaffomycetales</taxon>
        <taxon>Wickerhamomycetaceae</taxon>
        <taxon>Wickerhamomyces</taxon>
    </lineage>
</organism>
<dbReference type="InterPro" id="IPR029069">
    <property type="entry name" value="HotDog_dom_sf"/>
</dbReference>
<protein>
    <recommendedName>
        <fullName evidence="3">MaoC-like domain-containing protein</fullName>
    </recommendedName>
</protein>
<keyword evidence="2" id="KW-1185">Reference proteome</keyword>
<dbReference type="SUPFAM" id="SSF54637">
    <property type="entry name" value="Thioesterase/thiol ester dehydrase-isomerase"/>
    <property type="match status" value="1"/>
</dbReference>
<dbReference type="AlphaFoldDB" id="A0A9P8PCJ3"/>
<accession>A0A9P8PCJ3</accession>
<name>A0A9P8PCJ3_9ASCO</name>
<dbReference type="Proteomes" id="UP000769528">
    <property type="component" value="Unassembled WGS sequence"/>
</dbReference>
<evidence type="ECO:0000313" key="2">
    <source>
        <dbReference type="Proteomes" id="UP000769528"/>
    </source>
</evidence>
<gene>
    <name evidence="1" type="ORF">WICMUC_005064</name>
</gene>
<dbReference type="EMBL" id="JAEUBF010001347">
    <property type="protein sequence ID" value="KAH3669100.1"/>
    <property type="molecule type" value="Genomic_DNA"/>
</dbReference>
<dbReference type="GO" id="GO:0019171">
    <property type="term" value="F:(3R)-hydroxyacyl-[acyl-carrier-protein] dehydratase activity"/>
    <property type="evidence" value="ECO:0007669"/>
    <property type="project" value="TreeGrafter"/>
</dbReference>
<dbReference type="PANTHER" id="PTHR28152:SF1">
    <property type="entry name" value="HYDROXYACYL-THIOESTER DEHYDRATASE TYPE 2, MITOCHONDRIAL"/>
    <property type="match status" value="1"/>
</dbReference>
<reference evidence="1" key="2">
    <citation type="submission" date="2021-01" db="EMBL/GenBank/DDBJ databases">
        <authorList>
            <person name="Schikora-Tamarit M.A."/>
        </authorList>
    </citation>
    <scope>NUCLEOTIDE SEQUENCE</scope>
    <source>
        <strain evidence="1">CBS6341</strain>
    </source>
</reference>
<dbReference type="OrthoDB" id="3257538at2759"/>
<sequence length="264" mass="30966">MGKNWVLNDFVSSTASQHLKSSLYSYFNVQRPLQEFVPNGYHFIYFNPKSEESELSFDGYDSHQQPNQPFKRRVWIGGEIQFHNDLKFNKQAFCVESIDSVKNLRTNSLVSINREIITSDGDLSIFEKRNLLYLDKLYKHDVLMDKTQDLIPEYTHELTPTDILMFRFSALTFNSHKIHYDKLYAAKEGYPDILMQGPLSVVLLLEWVTSLNNLKIKSFEYKNVKPIFGNSPLKLCLKESNQKEIRVWIEGPKREIYMTGEIKF</sequence>
<dbReference type="PANTHER" id="PTHR28152">
    <property type="entry name" value="HYDROXYACYL-THIOESTER DEHYDRATASE TYPE 2, MITOCHONDRIAL"/>
    <property type="match status" value="1"/>
</dbReference>
<dbReference type="Gene3D" id="3.10.129.10">
    <property type="entry name" value="Hotdog Thioesterase"/>
    <property type="match status" value="1"/>
</dbReference>
<evidence type="ECO:0008006" key="3">
    <source>
        <dbReference type="Google" id="ProtNLM"/>
    </source>
</evidence>
<reference evidence="1" key="1">
    <citation type="journal article" date="2021" name="Open Biol.">
        <title>Shared evolutionary footprints suggest mitochondrial oxidative damage underlies multiple complex I losses in fungi.</title>
        <authorList>
            <person name="Schikora-Tamarit M.A."/>
            <person name="Marcet-Houben M."/>
            <person name="Nosek J."/>
            <person name="Gabaldon T."/>
        </authorList>
    </citation>
    <scope>NUCLEOTIDE SEQUENCE</scope>
    <source>
        <strain evidence="1">CBS6341</strain>
    </source>
</reference>
<dbReference type="GO" id="GO:0005739">
    <property type="term" value="C:mitochondrion"/>
    <property type="evidence" value="ECO:0007669"/>
    <property type="project" value="TreeGrafter"/>
</dbReference>
<proteinExistence type="predicted"/>
<dbReference type="InterPro" id="IPR052741">
    <property type="entry name" value="Mitochondrial_HTD2"/>
</dbReference>
<evidence type="ECO:0000313" key="1">
    <source>
        <dbReference type="EMBL" id="KAH3669100.1"/>
    </source>
</evidence>
<comment type="caution">
    <text evidence="1">The sequence shown here is derived from an EMBL/GenBank/DDBJ whole genome shotgun (WGS) entry which is preliminary data.</text>
</comment>